<dbReference type="Pfam" id="PF14107">
    <property type="entry name" value="DUF4280"/>
    <property type="match status" value="1"/>
</dbReference>
<sequence length="157" mass="17449">MSGDKSFVVHGAFAFCDQGSRPARIIVPASHGEYIHEQPQLNIHDFFPERNVRPFGVCKSLNNPAVQAEMKKVEEAVKAPKQDVGWFNSLFMKEEDIPLEQLPPPECVAMCTPKIVRPWDFGKEDVKVGPTDAMLSSCCNSCLFGGNITIIDNGQRK</sequence>
<dbReference type="EMBL" id="JBHTNZ010000008">
    <property type="protein sequence ID" value="MFD1461431.1"/>
    <property type="molecule type" value="Genomic_DNA"/>
</dbReference>
<comment type="caution">
    <text evidence="1">The sequence shown here is derived from an EMBL/GenBank/DDBJ whole genome shotgun (WGS) entry which is preliminary data.</text>
</comment>
<evidence type="ECO:0000313" key="1">
    <source>
        <dbReference type="EMBL" id="MFD1461431.1"/>
    </source>
</evidence>
<name>A0ABW4DC47_9BACL</name>
<protein>
    <submittedName>
        <fullName evidence="1">DUF4280 domain-containing protein</fullName>
    </submittedName>
</protein>
<gene>
    <name evidence="1" type="ORF">ACFQ5D_08370</name>
</gene>
<organism evidence="1 2">
    <name type="scientific">Paenibacillus farraposensis</name>
    <dbReference type="NCBI Taxonomy" id="2807095"/>
    <lineage>
        <taxon>Bacteria</taxon>
        <taxon>Bacillati</taxon>
        <taxon>Bacillota</taxon>
        <taxon>Bacilli</taxon>
        <taxon>Bacillales</taxon>
        <taxon>Paenibacillaceae</taxon>
        <taxon>Paenibacillus</taxon>
    </lineage>
</organism>
<keyword evidence="2" id="KW-1185">Reference proteome</keyword>
<dbReference type="Proteomes" id="UP001597340">
    <property type="component" value="Unassembled WGS sequence"/>
</dbReference>
<dbReference type="InterPro" id="IPR025460">
    <property type="entry name" value="DUF4280"/>
</dbReference>
<reference evidence="2" key="1">
    <citation type="journal article" date="2019" name="Int. J. Syst. Evol. Microbiol.">
        <title>The Global Catalogue of Microorganisms (GCM) 10K type strain sequencing project: providing services to taxonomists for standard genome sequencing and annotation.</title>
        <authorList>
            <consortium name="The Broad Institute Genomics Platform"/>
            <consortium name="The Broad Institute Genome Sequencing Center for Infectious Disease"/>
            <person name="Wu L."/>
            <person name="Ma J."/>
        </authorList>
    </citation>
    <scope>NUCLEOTIDE SEQUENCE [LARGE SCALE GENOMIC DNA]</scope>
    <source>
        <strain evidence="2">CCM 9147</strain>
    </source>
</reference>
<evidence type="ECO:0000313" key="2">
    <source>
        <dbReference type="Proteomes" id="UP001597340"/>
    </source>
</evidence>
<proteinExistence type="predicted"/>
<accession>A0ABW4DC47</accession>
<dbReference type="RefSeq" id="WP_229523355.1">
    <property type="nucleotide sequence ID" value="NZ_JAFFQR010000019.1"/>
</dbReference>